<comment type="similarity">
    <text evidence="7 8">Belongs to the class I-like SAM-binding methyltransferase superfamily. C5-methyltransferase family.</text>
</comment>
<dbReference type="GO" id="GO:0008168">
    <property type="term" value="F:methyltransferase activity"/>
    <property type="evidence" value="ECO:0007669"/>
    <property type="project" value="UniProtKB-KW"/>
</dbReference>
<dbReference type="Gene3D" id="3.40.50.150">
    <property type="entry name" value="Vaccinia Virus protein VP39"/>
    <property type="match status" value="1"/>
</dbReference>
<dbReference type="NCBIfam" id="TIGR00675">
    <property type="entry name" value="dcm"/>
    <property type="match status" value="1"/>
</dbReference>
<dbReference type="SUPFAM" id="SSF53335">
    <property type="entry name" value="S-adenosyl-L-methionine-dependent methyltransferases"/>
    <property type="match status" value="1"/>
</dbReference>
<evidence type="ECO:0000313" key="9">
    <source>
        <dbReference type="EMBL" id="KAK2870289.1"/>
    </source>
</evidence>
<evidence type="ECO:0000256" key="4">
    <source>
        <dbReference type="ARBA" id="ARBA00039081"/>
    </source>
</evidence>
<evidence type="ECO:0000256" key="2">
    <source>
        <dbReference type="ARBA" id="ARBA00022679"/>
    </source>
</evidence>
<comment type="caution">
    <text evidence="9">The sequence shown here is derived from an EMBL/GenBank/DDBJ whole genome shotgun (WGS) entry which is preliminary data.</text>
</comment>
<evidence type="ECO:0000256" key="5">
    <source>
        <dbReference type="ARBA" id="ARBA00039681"/>
    </source>
</evidence>
<evidence type="ECO:0000313" key="10">
    <source>
        <dbReference type="Proteomes" id="UP001187343"/>
    </source>
</evidence>
<proteinExistence type="inferred from homology"/>
<dbReference type="InterPro" id="IPR001525">
    <property type="entry name" value="C5_MeTfrase"/>
</dbReference>
<keyword evidence="3 7" id="KW-0949">S-adenosyl-L-methionine</keyword>
<dbReference type="CDD" id="cd00315">
    <property type="entry name" value="Cyt_C5_DNA_methylase"/>
    <property type="match status" value="1"/>
</dbReference>
<protein>
    <recommendedName>
        <fullName evidence="5">tRNA (cytosine(38)-C(5))-methyltransferase</fullName>
        <ecNumber evidence="4">2.1.1.204</ecNumber>
    </recommendedName>
    <alternativeName>
        <fullName evidence="6">DNA (cytosine-5)-methyltransferase-like protein 2</fullName>
    </alternativeName>
</protein>
<dbReference type="Gene3D" id="3.90.120.10">
    <property type="entry name" value="DNA Methylase, subunit A, domain 2"/>
    <property type="match status" value="1"/>
</dbReference>
<keyword evidence="1 7" id="KW-0489">Methyltransferase</keyword>
<keyword evidence="10" id="KW-1185">Reference proteome</keyword>
<dbReference type="GO" id="GO:0032259">
    <property type="term" value="P:methylation"/>
    <property type="evidence" value="ECO:0007669"/>
    <property type="project" value="UniProtKB-KW"/>
</dbReference>
<dbReference type="Proteomes" id="UP001187343">
    <property type="component" value="Unassembled WGS sequence"/>
</dbReference>
<name>A0AA88TDQ3_9TELE</name>
<dbReference type="GO" id="GO:0005634">
    <property type="term" value="C:nucleus"/>
    <property type="evidence" value="ECO:0007669"/>
    <property type="project" value="TreeGrafter"/>
</dbReference>
<dbReference type="PANTHER" id="PTHR46098">
    <property type="entry name" value="TRNA (CYTOSINE(38)-C(5))-METHYLTRANSFERASE"/>
    <property type="match status" value="1"/>
</dbReference>
<evidence type="ECO:0000256" key="6">
    <source>
        <dbReference type="ARBA" id="ARBA00042810"/>
    </source>
</evidence>
<accession>A0AA88TDQ3</accession>
<evidence type="ECO:0000256" key="8">
    <source>
        <dbReference type="RuleBase" id="RU000416"/>
    </source>
</evidence>
<organism evidence="9 10">
    <name type="scientific">Cirrhinus molitorella</name>
    <name type="common">mud carp</name>
    <dbReference type="NCBI Taxonomy" id="172907"/>
    <lineage>
        <taxon>Eukaryota</taxon>
        <taxon>Metazoa</taxon>
        <taxon>Chordata</taxon>
        <taxon>Craniata</taxon>
        <taxon>Vertebrata</taxon>
        <taxon>Euteleostomi</taxon>
        <taxon>Actinopterygii</taxon>
        <taxon>Neopterygii</taxon>
        <taxon>Teleostei</taxon>
        <taxon>Ostariophysi</taxon>
        <taxon>Cypriniformes</taxon>
        <taxon>Cyprinidae</taxon>
        <taxon>Labeoninae</taxon>
        <taxon>Labeonini</taxon>
        <taxon>Cirrhinus</taxon>
    </lineage>
</organism>
<keyword evidence="2 7" id="KW-0808">Transferase</keyword>
<evidence type="ECO:0000256" key="3">
    <source>
        <dbReference type="ARBA" id="ARBA00022691"/>
    </source>
</evidence>
<feature type="active site" evidence="7">
    <location>
        <position position="82"/>
    </location>
</feature>
<dbReference type="InterPro" id="IPR029063">
    <property type="entry name" value="SAM-dependent_MTases_sf"/>
</dbReference>
<dbReference type="InterPro" id="IPR050750">
    <property type="entry name" value="C5-MTase"/>
</dbReference>
<dbReference type="Pfam" id="PF00145">
    <property type="entry name" value="DNA_methylase"/>
    <property type="match status" value="1"/>
</dbReference>
<dbReference type="EC" id="2.1.1.204" evidence="4"/>
<dbReference type="EMBL" id="JAUYZG010000024">
    <property type="protein sequence ID" value="KAK2870289.1"/>
    <property type="molecule type" value="Genomic_DNA"/>
</dbReference>
<dbReference type="PANTHER" id="PTHR46098:SF1">
    <property type="entry name" value="TRNA (CYTOSINE(38)-C(5))-METHYLTRANSFERASE"/>
    <property type="match status" value="1"/>
</dbReference>
<evidence type="ECO:0000256" key="1">
    <source>
        <dbReference type="ARBA" id="ARBA00022603"/>
    </source>
</evidence>
<dbReference type="InterPro" id="IPR031303">
    <property type="entry name" value="C5_meth_CS"/>
</dbReference>
<reference evidence="9" key="1">
    <citation type="submission" date="2023-08" db="EMBL/GenBank/DDBJ databases">
        <title>Chromosome-level Genome Assembly of mud carp (Cirrhinus molitorella).</title>
        <authorList>
            <person name="Liu H."/>
        </authorList>
    </citation>
    <scope>NUCLEOTIDE SEQUENCE</scope>
    <source>
        <strain evidence="9">Prfri</strain>
        <tissue evidence="9">Muscle</tissue>
    </source>
</reference>
<gene>
    <name evidence="9" type="ORF">Q8A67_024681</name>
</gene>
<dbReference type="AlphaFoldDB" id="A0AA88TDQ3"/>
<dbReference type="PROSITE" id="PS00095">
    <property type="entry name" value="C5_MTASE_2"/>
    <property type="match status" value="1"/>
</dbReference>
<dbReference type="PROSITE" id="PS51679">
    <property type="entry name" value="SAM_MT_C5"/>
    <property type="match status" value="1"/>
</dbReference>
<sequence length="383" mass="43656">MENMERLRVLELYSGIGGMHYALKESSVPAEVVAAVDVNTTANEIYKHNFPNTPLLPKTIEGMTLQDFDKLNFDVILMSPPCQPFTRIGLQGDVSDPRTKSFLYILDLLPRLSKRPRFILLENVKGFETSAARDALLKTLKECDYSFQEFLISPTSLGIPNSRLRYFLIAKRPLGSFSFPTSAEIIEGFPMCGSPDSIAAPHSHPTSSECEAEKTGAIIFKLETEQELERKRIQDSQETVRRLQDFLEEDEEDMDQYLLPPKTLLRYALLMDVVQPSSRRSVCFTKGYGHYVEGTGSVLQSCVDVELESVFKNLELLSEEDKLKQLYRLKLRYFTPREIANLMGFPVDFTFPKHISIKQQYRVLGNSLNVHVVSHLIRLMISK</sequence>
<dbReference type="PRINTS" id="PR00105">
    <property type="entry name" value="C5METTRFRASE"/>
</dbReference>
<evidence type="ECO:0000256" key="7">
    <source>
        <dbReference type="PROSITE-ProRule" id="PRU01016"/>
    </source>
</evidence>